<name>A0A098VPT5_9MICR</name>
<evidence type="ECO:0000313" key="2">
    <source>
        <dbReference type="Proteomes" id="UP000029725"/>
    </source>
</evidence>
<dbReference type="GeneID" id="25260191"/>
<protein>
    <submittedName>
        <fullName evidence="1">Uncharacterized protein</fullName>
    </submittedName>
</protein>
<dbReference type="Proteomes" id="UP000029725">
    <property type="component" value="Unassembled WGS sequence"/>
</dbReference>
<accession>A0A098VPT5</accession>
<gene>
    <name evidence="1" type="ORF">DI09_4p530</name>
</gene>
<proteinExistence type="predicted"/>
<dbReference type="VEuPathDB" id="MicrosporidiaDB:DI09_4p530"/>
<dbReference type="HOGENOM" id="CLU_1731924_0_0_1"/>
<dbReference type="RefSeq" id="XP_013237397.1">
    <property type="nucleotide sequence ID" value="XM_013381943.1"/>
</dbReference>
<comment type="caution">
    <text evidence="1">The sequence shown here is derived from an EMBL/GenBank/DDBJ whole genome shotgun (WGS) entry which is preliminary data.</text>
</comment>
<keyword evidence="2" id="KW-1185">Reference proteome</keyword>
<sequence>MEEYSFPFESLNGVSFMDQDHFLLECPFSDASKINEYRGCDYLLRCCIIGKGNENAVLVSPSASYSIKQVLITSTCLMANSKSKEIENIFDCYFECREESTVNFDNIPEIMKSSIYHRQQLPAGHEKIVTISSNYLFLDTKRFKTSPSMYR</sequence>
<evidence type="ECO:0000313" key="1">
    <source>
        <dbReference type="EMBL" id="KGG50970.1"/>
    </source>
</evidence>
<dbReference type="AlphaFoldDB" id="A0A098VPT5"/>
<reference evidence="1 2" key="1">
    <citation type="submission" date="2014-04" db="EMBL/GenBank/DDBJ databases">
        <title>A new species of microsporidia sheds light on the evolution of extreme parasitism.</title>
        <authorList>
            <person name="Haag K.L."/>
            <person name="James T.Y."/>
            <person name="Larsson R."/>
            <person name="Schaer T.M."/>
            <person name="Refardt D."/>
            <person name="Pombert J.-F."/>
            <person name="Ebert D."/>
        </authorList>
    </citation>
    <scope>NUCLEOTIDE SEQUENCE [LARGE SCALE GENOMIC DNA]</scope>
    <source>
        <strain evidence="1 2">UGP3</strain>
        <tissue evidence="1">Spores</tissue>
    </source>
</reference>
<organism evidence="1 2">
    <name type="scientific">Mitosporidium daphniae</name>
    <dbReference type="NCBI Taxonomy" id="1485682"/>
    <lineage>
        <taxon>Eukaryota</taxon>
        <taxon>Fungi</taxon>
        <taxon>Fungi incertae sedis</taxon>
        <taxon>Microsporidia</taxon>
        <taxon>Mitosporidium</taxon>
    </lineage>
</organism>
<dbReference type="EMBL" id="JMKJ01000444">
    <property type="protein sequence ID" value="KGG50970.1"/>
    <property type="molecule type" value="Genomic_DNA"/>
</dbReference>